<sequence length="194" mass="20572">MFRAASVPTLLTLCLTGSLLSGCARTTDNFTPRIVVGGSEGGTVAQSAQAAVRGYVLDDVGVQQITVDGQPVQIEGSPKIANFKFQPQAKTGKAQYTIKATDVAGHTGVLTVNVIVDATPPQLKVTSFTRSRNLIRVAGVATDNNRVTQILIDGNRLNISPGQRVEFYAETTGIYADLEAFDAAGNKTKVRAQY</sequence>
<name>A0AAU6Q2G9_9DEIO</name>
<dbReference type="Gene3D" id="2.60.40.10">
    <property type="entry name" value="Immunoglobulins"/>
    <property type="match status" value="1"/>
</dbReference>
<dbReference type="InterPro" id="IPR013783">
    <property type="entry name" value="Ig-like_fold"/>
</dbReference>
<gene>
    <name evidence="2" type="ORF">WDJ50_01450</name>
</gene>
<reference evidence="2" key="1">
    <citation type="submission" date="2024-03" db="EMBL/GenBank/DDBJ databases">
        <title>Deinococcus weizhi sp. nov., isolated from human skin.</title>
        <authorList>
            <person name="Wei Z."/>
            <person name="Tian F."/>
            <person name="Yang C."/>
            <person name="Xin L.T."/>
            <person name="Wen Z.J."/>
            <person name="Lan K.C."/>
            <person name="Yu L."/>
            <person name="Zhe W."/>
            <person name="Dan F.D."/>
            <person name="Jun W."/>
            <person name="Rui Z."/>
            <person name="Yong X.J."/>
            <person name="Ting Y."/>
            <person name="Wei X."/>
            <person name="Xu Z.G."/>
            <person name="Xin Z."/>
            <person name="Dong F.G."/>
            <person name="Ni X.M."/>
            <person name="Zheng M.G."/>
            <person name="Chun Y."/>
            <person name="Qian W.X."/>
        </authorList>
    </citation>
    <scope>NUCLEOTIDE SEQUENCE</scope>
    <source>
        <strain evidence="2">VB142</strain>
    </source>
</reference>
<accession>A0AAU6Q2G9</accession>
<evidence type="ECO:0000313" key="2">
    <source>
        <dbReference type="EMBL" id="WYF44808.1"/>
    </source>
</evidence>
<feature type="signal peptide" evidence="1">
    <location>
        <begin position="1"/>
        <end position="26"/>
    </location>
</feature>
<organism evidence="2">
    <name type="scientific">Deinococcus sp. VB142</name>
    <dbReference type="NCBI Taxonomy" id="3112952"/>
    <lineage>
        <taxon>Bacteria</taxon>
        <taxon>Thermotogati</taxon>
        <taxon>Deinococcota</taxon>
        <taxon>Deinococci</taxon>
        <taxon>Deinococcales</taxon>
        <taxon>Deinococcaceae</taxon>
        <taxon>Deinococcus</taxon>
    </lineage>
</organism>
<dbReference type="RefSeq" id="WP_339095989.1">
    <property type="nucleotide sequence ID" value="NZ_CP149782.1"/>
</dbReference>
<proteinExistence type="predicted"/>
<feature type="chain" id="PRO_5043425310" evidence="1">
    <location>
        <begin position="27"/>
        <end position="194"/>
    </location>
</feature>
<keyword evidence="1" id="KW-0732">Signal</keyword>
<dbReference type="PROSITE" id="PS51257">
    <property type="entry name" value="PROKAR_LIPOPROTEIN"/>
    <property type="match status" value="1"/>
</dbReference>
<protein>
    <submittedName>
        <fullName evidence="2">Uncharacterized protein</fullName>
    </submittedName>
</protein>
<dbReference type="EMBL" id="CP149782">
    <property type="protein sequence ID" value="WYF44808.1"/>
    <property type="molecule type" value="Genomic_DNA"/>
</dbReference>
<dbReference type="AlphaFoldDB" id="A0AAU6Q2G9"/>
<evidence type="ECO:0000256" key="1">
    <source>
        <dbReference type="SAM" id="SignalP"/>
    </source>
</evidence>